<feature type="domain" description="Fibronectin type-III" evidence="3">
    <location>
        <begin position="453"/>
        <end position="552"/>
    </location>
</feature>
<dbReference type="InterPro" id="IPR013783">
    <property type="entry name" value="Ig-like_fold"/>
</dbReference>
<feature type="domain" description="Fibronectin type-III" evidence="3">
    <location>
        <begin position="737"/>
        <end position="825"/>
    </location>
</feature>
<dbReference type="InterPro" id="IPR050991">
    <property type="entry name" value="ECM_Regulatory_Proteins"/>
</dbReference>
<feature type="domain" description="Fibronectin type-III" evidence="3">
    <location>
        <begin position="916"/>
        <end position="1007"/>
    </location>
</feature>
<dbReference type="PANTHER" id="PTHR46708:SF2">
    <property type="entry name" value="FIBRONECTIN TYPE-III DOMAIN-CONTAINING PROTEIN"/>
    <property type="match status" value="1"/>
</dbReference>
<feature type="domain" description="Fibronectin type-III" evidence="3">
    <location>
        <begin position="1097"/>
        <end position="1188"/>
    </location>
</feature>
<dbReference type="GeneTree" id="ENSGT00940000156870"/>
<dbReference type="Pfam" id="PF00041">
    <property type="entry name" value="fn3"/>
    <property type="match status" value="11"/>
</dbReference>
<feature type="region of interest" description="Disordered" evidence="2">
    <location>
        <begin position="1"/>
        <end position="51"/>
    </location>
</feature>
<dbReference type="SMART" id="SM00060">
    <property type="entry name" value="FN3"/>
    <property type="match status" value="12"/>
</dbReference>
<keyword evidence="1" id="KW-0677">Repeat</keyword>
<feature type="domain" description="Fibronectin type-III" evidence="3">
    <location>
        <begin position="553"/>
        <end position="644"/>
    </location>
</feature>
<feature type="compositionally biased region" description="Polar residues" evidence="2">
    <location>
        <begin position="903"/>
        <end position="918"/>
    </location>
</feature>
<feature type="compositionally biased region" description="Polar residues" evidence="2">
    <location>
        <begin position="1084"/>
        <end position="1098"/>
    </location>
</feature>
<feature type="region of interest" description="Disordered" evidence="2">
    <location>
        <begin position="388"/>
        <end position="417"/>
    </location>
</feature>
<feature type="domain" description="Fibronectin type-III" evidence="3">
    <location>
        <begin position="826"/>
        <end position="915"/>
    </location>
</feature>
<dbReference type="Ensembl" id="ENSDCDT00010000136.1">
    <property type="protein sequence ID" value="ENSDCDP00010000132.1"/>
    <property type="gene ID" value="ENSDCDG00010000063.1"/>
</dbReference>
<reference evidence="4 5" key="1">
    <citation type="submission" date="2020-06" db="EMBL/GenBank/DDBJ databases">
        <authorList>
            <consortium name="Wellcome Sanger Institute Data Sharing"/>
        </authorList>
    </citation>
    <scope>NUCLEOTIDE SEQUENCE [LARGE SCALE GENOMIC DNA]</scope>
</reference>
<dbReference type="SUPFAM" id="SSF49265">
    <property type="entry name" value="Fibronectin type III"/>
    <property type="match status" value="7"/>
</dbReference>
<protein>
    <recommendedName>
        <fullName evidence="3">Fibronectin type-III domain-containing protein</fullName>
    </recommendedName>
</protein>
<feature type="region of interest" description="Disordered" evidence="2">
    <location>
        <begin position="432"/>
        <end position="458"/>
    </location>
</feature>
<keyword evidence="5" id="KW-1185">Reference proteome</keyword>
<evidence type="ECO:0000256" key="1">
    <source>
        <dbReference type="ARBA" id="ARBA00022737"/>
    </source>
</evidence>
<feature type="region of interest" description="Disordered" evidence="2">
    <location>
        <begin position="898"/>
        <end position="918"/>
    </location>
</feature>
<dbReference type="InterPro" id="IPR036116">
    <property type="entry name" value="FN3_sf"/>
</dbReference>
<evidence type="ECO:0000313" key="5">
    <source>
        <dbReference type="Proteomes" id="UP000694580"/>
    </source>
</evidence>
<proteinExistence type="predicted"/>
<gene>
    <name evidence="4" type="primary">LOC114792914</name>
</gene>
<feature type="compositionally biased region" description="Polar residues" evidence="2">
    <location>
        <begin position="632"/>
        <end position="641"/>
    </location>
</feature>
<dbReference type="PANTHER" id="PTHR46708">
    <property type="entry name" value="TENASCIN"/>
    <property type="match status" value="1"/>
</dbReference>
<accession>A0AAY3ZU18</accession>
<feature type="region of interest" description="Disordered" evidence="2">
    <location>
        <begin position="1079"/>
        <end position="1098"/>
    </location>
</feature>
<feature type="domain" description="Fibronectin type-III" evidence="3">
    <location>
        <begin position="312"/>
        <end position="399"/>
    </location>
</feature>
<dbReference type="CDD" id="cd00063">
    <property type="entry name" value="FN3"/>
    <property type="match status" value="11"/>
</dbReference>
<feature type="compositionally biased region" description="Polar residues" evidence="2">
    <location>
        <begin position="436"/>
        <end position="445"/>
    </location>
</feature>
<feature type="domain" description="Fibronectin type-III" evidence="3">
    <location>
        <begin position="1008"/>
        <end position="1096"/>
    </location>
</feature>
<dbReference type="InterPro" id="IPR003961">
    <property type="entry name" value="FN3_dom"/>
</dbReference>
<feature type="region of interest" description="Disordered" evidence="2">
    <location>
        <begin position="632"/>
        <end position="652"/>
    </location>
</feature>
<evidence type="ECO:0000259" key="3">
    <source>
        <dbReference type="PROSITE" id="PS50853"/>
    </source>
</evidence>
<sequence length="1336" mass="147815">MREPVERESVTAEEEERAKESADPGVKKTKNDSARGASPAEEGTNEALTWSDLRPAGPVRFSSVRSDSVVLNWEAPAGLTGNQKFMVKWEQKQKLVSGFCAEIQELTPGEEYEFTVEPEYGNQSPYHTTSAIGAKIRLPLVINFKLENTSMCVQCEDSEHLSRHQKFKLSWRKKGELDCVDIPGLNTEFQNLEPGEEHEFTVYMLSDDDKPIMSASRNVLTEIPPPVDVKLCSDDGTVSVSWKKPAGLNAASYLVSLYSNTMLMKSLYTQSLNCSFQVHPDKKHMISIETVLKNGKKSKPVEITPYKGRVPAPENLSVEVKLTSVSVKWSKPAGVDQVSYLLSYRSKREEEQTISTDSLHHSLHDLWFCTEYEIRVCTVLNNLHHSKPVKKNTRTGAPVQEKSTDSDSVNQEDLQRREIIGKKRKKIKCKQLHVTDGTQHHQNQSKLKKSPPMPQNLTVSSVSATSAKLSWSLPVEVGRYLWSYLVKKDPYSFLISYHSEKSGTNQSSTGDKSTEITSLTPYTEYTVSVCTVNRHGVQSSPASSRFHTVLPAPEKVTVVSVSATSAKISWIPPHGMDQIPHSFLISYWSKESKPDKPESISTDSYSTEITELKPDTPYTLTVCTQVKYGGRSQETSTNIHTTPPMPENLTVPSVSATSAKLTWSLPYSWGENNQYSFLISYHSEESGTNQSSTGDKSTEITGLTPYTEYTVSVRTVNRHGVQSSPASSRFHTVLPAPEEVTVVSVSATSAKISWIPPHGMDQIPHSFLISYWSKESKIESISTDSCRTEITDLKPDTPYTLTVCTEVKHGGRSQETSTNIHTTVPAPEMLTVVSVSSTSAKISWIPPHGMDQIPHSFLISYWSKESKIESISTDSSSTEITELKPDTPYTLTVCTEVKHGGRSQETSTNIHTTPTMPENLTVSSVSATSAKLTWSLPSSWGENNQYSFLISYHSEESGTNQSSTGDNSTEITGLTPYTEYTVSVRTVKKHGVQSSPASSRFHTVLPAPEKVTVVSVSATSAKISWILPHGMDQIPHSFLISYWSKESKIESISTDSSRTDITELKPDTPYTLTVCTEVKHGGRSQETSTNIHTTPTMPENLTVSSVSATSAKLTWSLPSSWGENNQYSFLISYHSEESGTNQSSTGDNSTEITGLTPYTEYTVSVRTVKKHGVQSSPASSRFHTVLPAPEKVTVVSVSPTSAKISWIPPHGMDQIPHSFLISYWSKESKIESISTDSCRTDITDLKPDTPYTLTVCTEVKHGGRSQETSTNIHTTVPAPEMLTVVSVSSTSAKISWIPPHGMDQIPHSFLISYWSKESKIESISIDSYWTEITELN</sequence>
<evidence type="ECO:0000256" key="2">
    <source>
        <dbReference type="SAM" id="MobiDB-lite"/>
    </source>
</evidence>
<dbReference type="PROSITE" id="PS50853">
    <property type="entry name" value="FN3"/>
    <property type="match status" value="10"/>
</dbReference>
<feature type="domain" description="Fibronectin type-III" evidence="3">
    <location>
        <begin position="1189"/>
        <end position="1278"/>
    </location>
</feature>
<reference evidence="4" key="2">
    <citation type="submission" date="2025-08" db="UniProtKB">
        <authorList>
            <consortium name="Ensembl"/>
        </authorList>
    </citation>
    <scope>IDENTIFICATION</scope>
</reference>
<feature type="domain" description="Fibronectin type-III" evidence="3">
    <location>
        <begin position="645"/>
        <end position="736"/>
    </location>
</feature>
<dbReference type="Proteomes" id="UP000694580">
    <property type="component" value="Chromosome 1"/>
</dbReference>
<name>A0AAY3ZU18_9TELE</name>
<evidence type="ECO:0000313" key="4">
    <source>
        <dbReference type="Ensembl" id="ENSDCDP00010000132.1"/>
    </source>
</evidence>
<dbReference type="Gene3D" id="2.60.40.10">
    <property type="entry name" value="Immunoglobulins"/>
    <property type="match status" value="12"/>
</dbReference>
<organism evidence="4 5">
    <name type="scientific">Denticeps clupeoides</name>
    <name type="common">denticle herring</name>
    <dbReference type="NCBI Taxonomy" id="299321"/>
    <lineage>
        <taxon>Eukaryota</taxon>
        <taxon>Metazoa</taxon>
        <taxon>Chordata</taxon>
        <taxon>Craniata</taxon>
        <taxon>Vertebrata</taxon>
        <taxon>Euteleostomi</taxon>
        <taxon>Actinopterygii</taxon>
        <taxon>Neopterygii</taxon>
        <taxon>Teleostei</taxon>
        <taxon>Clupei</taxon>
        <taxon>Clupeiformes</taxon>
        <taxon>Denticipitoidei</taxon>
        <taxon>Denticipitidae</taxon>
        <taxon>Denticeps</taxon>
    </lineage>
</organism>
<reference evidence="4" key="3">
    <citation type="submission" date="2025-09" db="UniProtKB">
        <authorList>
            <consortium name="Ensembl"/>
        </authorList>
    </citation>
    <scope>IDENTIFICATION</scope>
</reference>
<feature type="compositionally biased region" description="Basic and acidic residues" evidence="2">
    <location>
        <begin position="1"/>
        <end position="33"/>
    </location>
</feature>